<dbReference type="RefSeq" id="WP_092552929.1">
    <property type="nucleotide sequence ID" value="NZ_FNPZ01000002.1"/>
</dbReference>
<evidence type="ECO:0000313" key="3">
    <source>
        <dbReference type="Proteomes" id="UP000198891"/>
    </source>
</evidence>
<feature type="transmembrane region" description="Helical" evidence="1">
    <location>
        <begin position="159"/>
        <end position="180"/>
    </location>
</feature>
<keyword evidence="1" id="KW-1133">Transmembrane helix</keyword>
<dbReference type="Proteomes" id="UP000198891">
    <property type="component" value="Unassembled WGS sequence"/>
</dbReference>
<feature type="transmembrane region" description="Helical" evidence="1">
    <location>
        <begin position="97"/>
        <end position="123"/>
    </location>
</feature>
<proteinExistence type="predicted"/>
<dbReference type="STRING" id="381665.SAMN05216554_2112"/>
<keyword evidence="1" id="KW-0812">Transmembrane</keyword>
<organism evidence="2 3">
    <name type="scientific">Herbiconiux ginsengi</name>
    <dbReference type="NCBI Taxonomy" id="381665"/>
    <lineage>
        <taxon>Bacteria</taxon>
        <taxon>Bacillati</taxon>
        <taxon>Actinomycetota</taxon>
        <taxon>Actinomycetes</taxon>
        <taxon>Micrococcales</taxon>
        <taxon>Microbacteriaceae</taxon>
        <taxon>Herbiconiux</taxon>
    </lineage>
</organism>
<dbReference type="EMBL" id="FNPZ01000002">
    <property type="protein sequence ID" value="SDZ04751.1"/>
    <property type="molecule type" value="Genomic_DNA"/>
</dbReference>
<name>A0A1H3PUY1_9MICO</name>
<gene>
    <name evidence="2" type="ORF">SAMN05216554_2112</name>
</gene>
<feature type="transmembrane region" description="Helical" evidence="1">
    <location>
        <begin position="21"/>
        <end position="45"/>
    </location>
</feature>
<dbReference type="AlphaFoldDB" id="A0A1H3PUY1"/>
<accession>A0A1H3PUY1</accession>
<keyword evidence="3" id="KW-1185">Reference proteome</keyword>
<evidence type="ECO:0008006" key="4">
    <source>
        <dbReference type="Google" id="ProtNLM"/>
    </source>
</evidence>
<sequence length="282" mass="29672">MSTIDPRIARAEKANRPARSAGRVAITAVLGIVHVGLWALAGYGFGETFDTMRLMAINQVGDGWDSRFDGTLPLLFIVGVTLGAILGFALTGVSGRVLGLAGATLLPLFTGATGIAIGLALFYPEWTPAESYGQLLGFMAGDAPTPWDTSAWVQYWLPVWLPIVFGVIALVLLVVVVLAASGARRKAKRMAERVTTGRRVAGVVTEVLPTGVEISGMPRLQFTVTFRDLAGVDRWVTKKGNFSPAALPRAGDAAVVWFDPLNPGSEKDIVVGLGPEAAAAAS</sequence>
<feature type="transmembrane region" description="Helical" evidence="1">
    <location>
        <begin position="72"/>
        <end position="90"/>
    </location>
</feature>
<reference evidence="2 3" key="1">
    <citation type="submission" date="2016-10" db="EMBL/GenBank/DDBJ databases">
        <authorList>
            <person name="de Groot N.N."/>
        </authorList>
    </citation>
    <scope>NUCLEOTIDE SEQUENCE [LARGE SCALE GENOMIC DNA]</scope>
    <source>
        <strain evidence="2 3">CGMCC 4.3491</strain>
    </source>
</reference>
<evidence type="ECO:0000313" key="2">
    <source>
        <dbReference type="EMBL" id="SDZ04751.1"/>
    </source>
</evidence>
<protein>
    <recommendedName>
        <fullName evidence="4">DUF3592 domain-containing protein</fullName>
    </recommendedName>
</protein>
<dbReference type="OrthoDB" id="5197046at2"/>
<evidence type="ECO:0000256" key="1">
    <source>
        <dbReference type="SAM" id="Phobius"/>
    </source>
</evidence>
<keyword evidence="1" id="KW-0472">Membrane</keyword>